<dbReference type="PANTHER" id="PTHR16305:SF35">
    <property type="entry name" value="TRANSCRIPTIONAL ACTIVATOR DOMAIN"/>
    <property type="match status" value="1"/>
</dbReference>
<proteinExistence type="predicted"/>
<evidence type="ECO:0000256" key="2">
    <source>
        <dbReference type="ARBA" id="ARBA00022840"/>
    </source>
</evidence>
<accession>A0A4R7ZTJ5</accession>
<dbReference type="GO" id="GO:0005524">
    <property type="term" value="F:ATP binding"/>
    <property type="evidence" value="ECO:0007669"/>
    <property type="project" value="UniProtKB-KW"/>
</dbReference>
<name>A0A4R7ZTJ5_9ACTN</name>
<dbReference type="PROSITE" id="PS00622">
    <property type="entry name" value="HTH_LUXR_1"/>
    <property type="match status" value="1"/>
</dbReference>
<dbReference type="SMART" id="SM00421">
    <property type="entry name" value="HTH_LUXR"/>
    <property type="match status" value="1"/>
</dbReference>
<dbReference type="InterPro" id="IPR000792">
    <property type="entry name" value="Tscrpt_reg_LuxR_C"/>
</dbReference>
<evidence type="ECO:0000313" key="5">
    <source>
        <dbReference type="Proteomes" id="UP000295447"/>
    </source>
</evidence>
<dbReference type="SUPFAM" id="SSF48452">
    <property type="entry name" value="TPR-like"/>
    <property type="match status" value="2"/>
</dbReference>
<dbReference type="GO" id="GO:0005737">
    <property type="term" value="C:cytoplasm"/>
    <property type="evidence" value="ECO:0007669"/>
    <property type="project" value="TreeGrafter"/>
</dbReference>
<dbReference type="SUPFAM" id="SSF52540">
    <property type="entry name" value="P-loop containing nucleoside triphosphate hydrolases"/>
    <property type="match status" value="1"/>
</dbReference>
<dbReference type="InterPro" id="IPR041664">
    <property type="entry name" value="AAA_16"/>
</dbReference>
<dbReference type="Pfam" id="PF13191">
    <property type="entry name" value="AAA_16"/>
    <property type="match status" value="1"/>
</dbReference>
<sequence>MNPRSLLGRETEMRRLGESVMAVAAGRGCVIAVEGTAGLGKSRLVLETVTCARTLEIGVGSGVADEFHRVSPLTPLLAALRDCSPPILGNAEFDPVHLLDYDASWLIDRLEAALRRTAVRRPIMITLDDLQWADPLTVIALRALTERLAASPIMWLLSRRPWPSTPTVDALFSDLVAAGAIPLRLAPLEPAAVARVAGDLLGAAPDGALLGLLEKCAGNPAVVVDLLTTLAEHDELIIDAARARLLPGSLQQRLRGWLTQVEPSTRQLLDAASIFGRTFDLPSVAKVLHRRVAELLPAVQEALGAGLLVEAGTQLEFQHDLIREAVYGALPVGVRRDLHRHAAHALLATGGSLSDAAAHTITGAVPGDAQAAALLVRASDDVAAAAPGPAGDLRLRAVDLMPYADVDRPGLVLETMSLLLRAGRNAEAHALAEVSLRADLPTEVEARLRFELADSLGIAGCSASALHHARTALALEGVDDSTRALLLAAESNAHLMAGNPRAALRAGEQALATGRTSARAGRALLTMGAAERVRGRLTRSLELVDEAVDVLASDTTEERHLEVCWTRGHTLMALDRFDEAEAAFDAAGRRVAGPGTEWTNVFGSACRATLLLHRGDLDDAIAEGNAGLIRAEELQSWKYVPELCAVLAEANAYRGEFGSARRQLRRGVSRVYEPGSDGAQRLAWASAVVDETAGEEPARVVAHLASLYQKLPDGLQVLAFDPMVGPRLVGLARRANDAKRAGTAADAADTLRRINRAVISFDAAGLQARGLLDDDVDRLVAAVHAFEASPRPLARARAAEDAAAGLFEQRRRAEALEQLELARAEYDRAGAVVLGRRVRQRLSENAGPGTEQSTVKRPSFGWPSLTAAELRVARRAATGLTNHAIADELELSPHTVESHLRHAYRKLDVRSRVELTQVVLTREPTVDV</sequence>
<reference evidence="4 5" key="1">
    <citation type="submission" date="2019-03" db="EMBL/GenBank/DDBJ databases">
        <title>Genomic Encyclopedia of Type Strains, Phase III (KMG-III): the genomes of soil and plant-associated and newly described type strains.</title>
        <authorList>
            <person name="Whitman W."/>
        </authorList>
    </citation>
    <scope>NUCLEOTIDE SEQUENCE [LARGE SCALE GENOMIC DNA]</scope>
    <source>
        <strain evidence="4 5">VKM Ac-2570</strain>
    </source>
</reference>
<dbReference type="Gene3D" id="1.25.40.10">
    <property type="entry name" value="Tetratricopeptide repeat domain"/>
    <property type="match status" value="1"/>
</dbReference>
<dbReference type="GO" id="GO:0006355">
    <property type="term" value="P:regulation of DNA-templated transcription"/>
    <property type="evidence" value="ECO:0007669"/>
    <property type="project" value="InterPro"/>
</dbReference>
<dbReference type="Gene3D" id="1.10.10.10">
    <property type="entry name" value="Winged helix-like DNA-binding domain superfamily/Winged helix DNA-binding domain"/>
    <property type="match status" value="1"/>
</dbReference>
<dbReference type="Pfam" id="PF00196">
    <property type="entry name" value="GerE"/>
    <property type="match status" value="1"/>
</dbReference>
<dbReference type="InterPro" id="IPR016032">
    <property type="entry name" value="Sig_transdc_resp-reg_C-effctor"/>
</dbReference>
<evidence type="ECO:0000313" key="4">
    <source>
        <dbReference type="EMBL" id="TDW21347.1"/>
    </source>
</evidence>
<dbReference type="InterPro" id="IPR027417">
    <property type="entry name" value="P-loop_NTPase"/>
</dbReference>
<dbReference type="GO" id="GO:0003677">
    <property type="term" value="F:DNA binding"/>
    <property type="evidence" value="ECO:0007669"/>
    <property type="project" value="InterPro"/>
</dbReference>
<dbReference type="EMBL" id="SODF01000001">
    <property type="protein sequence ID" value="TDW21347.1"/>
    <property type="molecule type" value="Genomic_DNA"/>
</dbReference>
<dbReference type="OrthoDB" id="5476461at2"/>
<dbReference type="GO" id="GO:0004016">
    <property type="term" value="F:adenylate cyclase activity"/>
    <property type="evidence" value="ECO:0007669"/>
    <property type="project" value="TreeGrafter"/>
</dbReference>
<dbReference type="InterPro" id="IPR036388">
    <property type="entry name" value="WH-like_DNA-bd_sf"/>
</dbReference>
<evidence type="ECO:0000259" key="3">
    <source>
        <dbReference type="PROSITE" id="PS50043"/>
    </source>
</evidence>
<dbReference type="Proteomes" id="UP000295447">
    <property type="component" value="Unassembled WGS sequence"/>
</dbReference>
<dbReference type="InterPro" id="IPR011990">
    <property type="entry name" value="TPR-like_helical_dom_sf"/>
</dbReference>
<keyword evidence="1" id="KW-0547">Nucleotide-binding</keyword>
<dbReference type="CDD" id="cd06170">
    <property type="entry name" value="LuxR_C_like"/>
    <property type="match status" value="1"/>
</dbReference>
<protein>
    <submittedName>
        <fullName evidence="4">AAA ATPase-like protein</fullName>
    </submittedName>
</protein>
<dbReference type="PANTHER" id="PTHR16305">
    <property type="entry name" value="TESTICULAR SOLUBLE ADENYLYL CYCLASE"/>
    <property type="match status" value="1"/>
</dbReference>
<keyword evidence="2" id="KW-0067">ATP-binding</keyword>
<dbReference type="SUPFAM" id="SSF46894">
    <property type="entry name" value="C-terminal effector domain of the bipartite response regulators"/>
    <property type="match status" value="1"/>
</dbReference>
<gene>
    <name evidence="4" type="ORF">EV650_0166</name>
</gene>
<feature type="domain" description="HTH luxR-type" evidence="3">
    <location>
        <begin position="858"/>
        <end position="923"/>
    </location>
</feature>
<comment type="caution">
    <text evidence="4">The sequence shown here is derived from an EMBL/GenBank/DDBJ whole genome shotgun (WGS) entry which is preliminary data.</text>
</comment>
<evidence type="ECO:0000256" key="1">
    <source>
        <dbReference type="ARBA" id="ARBA00022741"/>
    </source>
</evidence>
<dbReference type="PRINTS" id="PR00038">
    <property type="entry name" value="HTHLUXR"/>
</dbReference>
<dbReference type="RefSeq" id="WP_134114314.1">
    <property type="nucleotide sequence ID" value="NZ_SODF01000001.1"/>
</dbReference>
<organism evidence="4 5">
    <name type="scientific">Kribbella kalugense</name>
    <dbReference type="NCBI Taxonomy" id="2512221"/>
    <lineage>
        <taxon>Bacteria</taxon>
        <taxon>Bacillati</taxon>
        <taxon>Actinomycetota</taxon>
        <taxon>Actinomycetes</taxon>
        <taxon>Propionibacteriales</taxon>
        <taxon>Kribbellaceae</taxon>
        <taxon>Kribbella</taxon>
    </lineage>
</organism>
<dbReference type="AlphaFoldDB" id="A0A4R7ZTJ5"/>
<dbReference type="PROSITE" id="PS50043">
    <property type="entry name" value="HTH_LUXR_2"/>
    <property type="match status" value="1"/>
</dbReference>
<keyword evidence="5" id="KW-1185">Reference proteome</keyword>